<name>A0ABZ0RVI3_9BACT</name>
<evidence type="ECO:0000313" key="3">
    <source>
        <dbReference type="Proteomes" id="UP001324993"/>
    </source>
</evidence>
<gene>
    <name evidence="2" type="ORF">SH580_04560</name>
</gene>
<keyword evidence="3" id="KW-1185">Reference proteome</keyword>
<dbReference type="EMBL" id="CP138858">
    <property type="protein sequence ID" value="WPJ96979.1"/>
    <property type="molecule type" value="Genomic_DNA"/>
</dbReference>
<organism evidence="2 3">
    <name type="scientific">Coraliomargarita algicola</name>
    <dbReference type="NCBI Taxonomy" id="3092156"/>
    <lineage>
        <taxon>Bacteria</taxon>
        <taxon>Pseudomonadati</taxon>
        <taxon>Verrucomicrobiota</taxon>
        <taxon>Opitutia</taxon>
        <taxon>Puniceicoccales</taxon>
        <taxon>Coraliomargaritaceae</taxon>
        <taxon>Coraliomargarita</taxon>
    </lineage>
</organism>
<protein>
    <submittedName>
        <fullName evidence="2">Uncharacterized protein</fullName>
    </submittedName>
</protein>
<reference evidence="2 3" key="1">
    <citation type="submission" date="2023-11" db="EMBL/GenBank/DDBJ databases">
        <title>Coraliomargarita sp. nov., isolated from marine algae.</title>
        <authorList>
            <person name="Lee J.K."/>
            <person name="Baek J.H."/>
            <person name="Kim J.M."/>
            <person name="Choi D.G."/>
            <person name="Jeon C.O."/>
        </authorList>
    </citation>
    <scope>NUCLEOTIDE SEQUENCE [LARGE SCALE GENOMIC DNA]</scope>
    <source>
        <strain evidence="2 3">J2-16</strain>
    </source>
</reference>
<feature type="compositionally biased region" description="Acidic residues" evidence="1">
    <location>
        <begin position="65"/>
        <end position="82"/>
    </location>
</feature>
<sequence length="82" mass="8505">MGHLIPAGTGLPAYRNLKIDTLGAGMEQLSPEEAAERIEGVALPTPEFNAEGTPEVAESVVPEADAIESDVETTETPDAEAS</sequence>
<accession>A0ABZ0RVI3</accession>
<evidence type="ECO:0000256" key="1">
    <source>
        <dbReference type="SAM" id="MobiDB-lite"/>
    </source>
</evidence>
<proteinExistence type="predicted"/>
<dbReference type="Proteomes" id="UP001324993">
    <property type="component" value="Chromosome"/>
</dbReference>
<evidence type="ECO:0000313" key="2">
    <source>
        <dbReference type="EMBL" id="WPJ96979.1"/>
    </source>
</evidence>
<feature type="region of interest" description="Disordered" evidence="1">
    <location>
        <begin position="44"/>
        <end position="82"/>
    </location>
</feature>